<dbReference type="PANTHER" id="PTHR40084">
    <property type="entry name" value="PHOSPHOHYDROLASE, PHP FAMILY"/>
    <property type="match status" value="1"/>
</dbReference>
<dbReference type="Proteomes" id="UP000501421">
    <property type="component" value="Chromosome"/>
</dbReference>
<evidence type="ECO:0008006" key="3">
    <source>
        <dbReference type="Google" id="ProtNLM"/>
    </source>
</evidence>
<dbReference type="SUPFAM" id="SSF89550">
    <property type="entry name" value="PHP domain-like"/>
    <property type="match status" value="1"/>
</dbReference>
<dbReference type="CDD" id="cd19067">
    <property type="entry name" value="PfuEndoQ-like"/>
    <property type="match status" value="1"/>
</dbReference>
<keyword evidence="2" id="KW-1185">Reference proteome</keyword>
<dbReference type="InterPro" id="IPR010994">
    <property type="entry name" value="RuvA_2-like"/>
</dbReference>
<sequence length="396" mass="43387">MANNKNEGGLGRYYADLHIHIGRTASGRPVKITGARTLTLANILREAAEVKGIDIIGVIDSHVPDVLGELEQAMEKHGWREHEEGGVSAGKVTLLLGSEIEVYDGHCHGPIHVLVFLPTVQAMRAFSRWLGQRVKNISLSSQRIYASGRELQAAAKEHGGWFIPAHAFTPFKSLYGKGVQHSLTEVFDPDRIDAIELGLSADTAMADQIAELHRYPYLTNSDAHSLRKIAREYEQVRLAAPTFAELEKALRGEDGRTIIANYGLNPKLGKYHRTVCERCLAPVSPEAERCPACGHHRFVKGVFDRLAELKTAEHGPKRPPYIYQVPLEFIPGLGPKAYEKLLARFGTEMSVLHEAAEEALAETVGEKLARLIVLARSGALAIEAGGGGKYGKVQES</sequence>
<dbReference type="AlphaFoldDB" id="A0A679FVH2"/>
<evidence type="ECO:0000313" key="2">
    <source>
        <dbReference type="Proteomes" id="UP000501421"/>
    </source>
</evidence>
<dbReference type="Gene3D" id="1.10.150.20">
    <property type="entry name" value="5' to 3' exonuclease, C-terminal subdomain"/>
    <property type="match status" value="1"/>
</dbReference>
<gene>
    <name evidence="1" type="primary">yqxK</name>
    <name evidence="1" type="ORF">GsuE55_05540</name>
</gene>
<evidence type="ECO:0000313" key="1">
    <source>
        <dbReference type="EMBL" id="BBW95721.1"/>
    </source>
</evidence>
<protein>
    <recommendedName>
        <fullName evidence="3">TIGR00375 family protein</fullName>
    </recommendedName>
</protein>
<name>A0A679FVH2_9BACL</name>
<proteinExistence type="predicted"/>
<dbReference type="Gene3D" id="3.20.20.140">
    <property type="entry name" value="Metal-dependent hydrolases"/>
    <property type="match status" value="1"/>
</dbReference>
<dbReference type="PANTHER" id="PTHR40084:SF1">
    <property type="entry name" value="PHOSPHOTRANSFERASE"/>
    <property type="match status" value="1"/>
</dbReference>
<reference evidence="2" key="1">
    <citation type="journal article" date="2020" name="Microbiol. Resour. Announc.">
        <title>Complete Genome Sequence of Geobacillus sp. Strain E55-1, Isolated from Mine Geyser in Japan.</title>
        <authorList>
            <person name="Miyazaki K."/>
            <person name="Hase E."/>
            <person name="Tokito N."/>
        </authorList>
    </citation>
    <scope>NUCLEOTIDE SEQUENCE [LARGE SCALE GENOMIC DNA]</scope>
    <source>
        <strain evidence="2">E55-1</strain>
    </source>
</reference>
<dbReference type="RefSeq" id="WP_033023541.1">
    <property type="nucleotide sequence ID" value="NZ_AP022557.1"/>
</dbReference>
<accession>A0A679FVH2</accession>
<dbReference type="SUPFAM" id="SSF47781">
    <property type="entry name" value="RuvA domain 2-like"/>
    <property type="match status" value="1"/>
</dbReference>
<dbReference type="InterPro" id="IPR016195">
    <property type="entry name" value="Pol/histidinol_Pase-like"/>
</dbReference>
<dbReference type="EMBL" id="AP022557">
    <property type="protein sequence ID" value="BBW95721.1"/>
    <property type="molecule type" value="Genomic_DNA"/>
</dbReference>
<organism evidence="1 2">
    <name type="scientific">Geobacillus subterraneus</name>
    <dbReference type="NCBI Taxonomy" id="129338"/>
    <lineage>
        <taxon>Bacteria</taxon>
        <taxon>Bacillati</taxon>
        <taxon>Bacillota</taxon>
        <taxon>Bacilli</taxon>
        <taxon>Bacillales</taxon>
        <taxon>Anoxybacillaceae</taxon>
        <taxon>Geobacillus</taxon>
    </lineage>
</organism>